<reference evidence="2 3" key="1">
    <citation type="submission" date="2024-02" db="EMBL/GenBank/DDBJ databases">
        <authorList>
            <person name="Vignale AGUSTIN F."/>
            <person name="Sosa J E."/>
            <person name="Modenutti C."/>
        </authorList>
    </citation>
    <scope>NUCLEOTIDE SEQUENCE [LARGE SCALE GENOMIC DNA]</scope>
</reference>
<dbReference type="AlphaFoldDB" id="A0ABC8SWX7"/>
<evidence type="ECO:0000313" key="3">
    <source>
        <dbReference type="Proteomes" id="UP001642360"/>
    </source>
</evidence>
<keyword evidence="3" id="KW-1185">Reference proteome</keyword>
<gene>
    <name evidence="2" type="ORF">ILEXP_LOCUS29142</name>
</gene>
<proteinExistence type="predicted"/>
<protein>
    <recommendedName>
        <fullName evidence="4">DUF4283 domain-containing protein</fullName>
    </recommendedName>
</protein>
<organism evidence="2 3">
    <name type="scientific">Ilex paraguariensis</name>
    <name type="common">yerba mate</name>
    <dbReference type="NCBI Taxonomy" id="185542"/>
    <lineage>
        <taxon>Eukaryota</taxon>
        <taxon>Viridiplantae</taxon>
        <taxon>Streptophyta</taxon>
        <taxon>Embryophyta</taxon>
        <taxon>Tracheophyta</taxon>
        <taxon>Spermatophyta</taxon>
        <taxon>Magnoliopsida</taxon>
        <taxon>eudicotyledons</taxon>
        <taxon>Gunneridae</taxon>
        <taxon>Pentapetalae</taxon>
        <taxon>asterids</taxon>
        <taxon>campanulids</taxon>
        <taxon>Aquifoliales</taxon>
        <taxon>Aquifoliaceae</taxon>
        <taxon>Ilex</taxon>
    </lineage>
</organism>
<accession>A0ABC8SWX7</accession>
<evidence type="ECO:0000256" key="1">
    <source>
        <dbReference type="SAM" id="MobiDB-lite"/>
    </source>
</evidence>
<sequence>MKGGGLSLEAYWSFQWRRVEQEKVRQTRNGDQNPIRLEAKSHSWGGWIALEGLPFHRWHMEVFNKIGDCCGGFVEKPAVYKNKAQYLEKEKSTRKRPLVEPYVNGLGLELGNENLSPDARGNRRATEQPNEKKNKLSWDHRRCYEGARKVNQIVVLKKEDDGLSPLRHWWFTCGSGRRMTGELDEGLFDINEVAGNASGSTGRLFQSEEMKSNGEPEKAIVIPKEKRSMILGRLRRHLGLSGMGKGMQAGEKGEVGQTNGQELAGVGNVFSGFESGLGMEMVGGMFGPGGRSWLSMGTGGLWESKNNKVQVC</sequence>
<feature type="region of interest" description="Disordered" evidence="1">
    <location>
        <begin position="113"/>
        <end position="135"/>
    </location>
</feature>
<feature type="compositionally biased region" description="Basic and acidic residues" evidence="1">
    <location>
        <begin position="120"/>
        <end position="135"/>
    </location>
</feature>
<comment type="caution">
    <text evidence="2">The sequence shown here is derived from an EMBL/GenBank/DDBJ whole genome shotgun (WGS) entry which is preliminary data.</text>
</comment>
<dbReference type="Proteomes" id="UP001642360">
    <property type="component" value="Unassembled WGS sequence"/>
</dbReference>
<evidence type="ECO:0000313" key="2">
    <source>
        <dbReference type="EMBL" id="CAK9160391.1"/>
    </source>
</evidence>
<dbReference type="EMBL" id="CAUOFW020003509">
    <property type="protein sequence ID" value="CAK9160391.1"/>
    <property type="molecule type" value="Genomic_DNA"/>
</dbReference>
<evidence type="ECO:0008006" key="4">
    <source>
        <dbReference type="Google" id="ProtNLM"/>
    </source>
</evidence>
<name>A0ABC8SWX7_9AQUA</name>